<evidence type="ECO:0000256" key="1">
    <source>
        <dbReference type="SAM" id="Phobius"/>
    </source>
</evidence>
<feature type="domain" description="EAL" evidence="2">
    <location>
        <begin position="28"/>
        <end position="78"/>
    </location>
</feature>
<dbReference type="InterPro" id="IPR035919">
    <property type="entry name" value="EAL_sf"/>
</dbReference>
<dbReference type="AlphaFoldDB" id="A0A484Z9M5"/>
<proteinExistence type="predicted"/>
<name>A0A484Z9M5_9ENTR</name>
<dbReference type="PROSITE" id="PS50883">
    <property type="entry name" value="EAL"/>
    <property type="match status" value="1"/>
</dbReference>
<evidence type="ECO:0000313" key="3">
    <source>
        <dbReference type="EMBL" id="VFS44446.1"/>
    </source>
</evidence>
<dbReference type="GO" id="GO:0071111">
    <property type="term" value="F:cyclic-guanylate-specific phosphodiesterase activity"/>
    <property type="evidence" value="ECO:0007669"/>
    <property type="project" value="InterPro"/>
</dbReference>
<gene>
    <name evidence="3" type="primary">ycgG_4</name>
    <name evidence="3" type="ORF">NCTC12126_05750</name>
</gene>
<dbReference type="EMBL" id="CAADIW010000073">
    <property type="protein sequence ID" value="VFS44446.1"/>
    <property type="molecule type" value="Genomic_DNA"/>
</dbReference>
<organism evidence="3 4">
    <name type="scientific">Enterobacter cancerogenus</name>
    <dbReference type="NCBI Taxonomy" id="69218"/>
    <lineage>
        <taxon>Bacteria</taxon>
        <taxon>Pseudomonadati</taxon>
        <taxon>Pseudomonadota</taxon>
        <taxon>Gammaproteobacteria</taxon>
        <taxon>Enterobacterales</taxon>
        <taxon>Enterobacteriaceae</taxon>
        <taxon>Enterobacter</taxon>
        <taxon>Enterobacter cloacae complex</taxon>
    </lineage>
</organism>
<keyword evidence="1" id="KW-0472">Membrane</keyword>
<dbReference type="PANTHER" id="PTHR33121">
    <property type="entry name" value="CYCLIC DI-GMP PHOSPHODIESTERASE PDEF"/>
    <property type="match status" value="1"/>
</dbReference>
<feature type="transmembrane region" description="Helical" evidence="1">
    <location>
        <begin position="7"/>
        <end position="25"/>
    </location>
</feature>
<reference evidence="3 4" key="1">
    <citation type="submission" date="2019-03" db="EMBL/GenBank/DDBJ databases">
        <authorList>
            <consortium name="Pathogen Informatics"/>
        </authorList>
    </citation>
    <scope>NUCLEOTIDE SEQUENCE [LARGE SCALE GENOMIC DNA]</scope>
    <source>
        <strain evidence="3 4">NCTC12126</strain>
    </source>
</reference>
<protein>
    <submittedName>
        <fullName evidence="3">Phage resistance protein</fullName>
    </submittedName>
</protein>
<dbReference type="SUPFAM" id="SSF141868">
    <property type="entry name" value="EAL domain-like"/>
    <property type="match status" value="1"/>
</dbReference>
<dbReference type="InterPro" id="IPR001633">
    <property type="entry name" value="EAL_dom"/>
</dbReference>
<dbReference type="PANTHER" id="PTHR33121:SF73">
    <property type="entry name" value="CYCLIC DI-GMP PHOSPHODIESTERASE PDEN-RELATED"/>
    <property type="match status" value="1"/>
</dbReference>
<keyword evidence="1" id="KW-1133">Transmembrane helix</keyword>
<evidence type="ECO:0000313" key="4">
    <source>
        <dbReference type="Proteomes" id="UP000351155"/>
    </source>
</evidence>
<dbReference type="Gene3D" id="3.20.20.450">
    <property type="entry name" value="EAL domain"/>
    <property type="match status" value="1"/>
</dbReference>
<accession>A0A484Z9M5</accession>
<keyword evidence="1" id="KW-0812">Transmembrane</keyword>
<sequence length="78" mass="8719">MKCSSPCFFGLVCGIAGGSLNFYILTIRQNPGKEILTAIKAGQFYVVYQPVVDAKELKMRGVEVLMRWKHPHHGRNPA</sequence>
<dbReference type="Pfam" id="PF00563">
    <property type="entry name" value="EAL"/>
    <property type="match status" value="1"/>
</dbReference>
<dbReference type="InterPro" id="IPR050706">
    <property type="entry name" value="Cyclic-di-GMP_PDE-like"/>
</dbReference>
<dbReference type="Proteomes" id="UP000351155">
    <property type="component" value="Unassembled WGS sequence"/>
</dbReference>
<evidence type="ECO:0000259" key="2">
    <source>
        <dbReference type="PROSITE" id="PS50883"/>
    </source>
</evidence>